<dbReference type="Proteomes" id="UP000030856">
    <property type="component" value="Unassembled WGS sequence"/>
</dbReference>
<evidence type="ECO:0008006" key="5">
    <source>
        <dbReference type="Google" id="ProtNLM"/>
    </source>
</evidence>
<comment type="caution">
    <text evidence="1">The sequence shown here is derived from an EMBL/GenBank/DDBJ whole genome shotgun (WGS) entry which is preliminary data.</text>
</comment>
<dbReference type="EMBL" id="JRAA01000002">
    <property type="protein sequence ID" value="KHF24714.1"/>
    <property type="molecule type" value="Genomic_DNA"/>
</dbReference>
<gene>
    <name evidence="2" type="ORF">BOV88_08220</name>
    <name evidence="1" type="ORF">JV46_02590</name>
</gene>
<evidence type="ECO:0000313" key="3">
    <source>
        <dbReference type="Proteomes" id="UP000030856"/>
    </source>
</evidence>
<dbReference type="SUPFAM" id="SSF54909">
    <property type="entry name" value="Dimeric alpha+beta barrel"/>
    <property type="match status" value="1"/>
</dbReference>
<evidence type="ECO:0000313" key="1">
    <source>
        <dbReference type="EMBL" id="KHF24714.1"/>
    </source>
</evidence>
<dbReference type="RefSeq" id="WP_043116948.1">
    <property type="nucleotide sequence ID" value="NZ_JRAA01000002.1"/>
</dbReference>
<sequence length="116" mass="12481">MPQYMVFYLGGELPSSPGEGQKHFERYQKWLASLGDAVVSAAIPFKDTHTVHPDGKTELGTTTGMSGLSIIRMGSMEEALTAARDCPFLEIKGTLEISEMLEMQGDPGEGGSDKAN</sequence>
<evidence type="ECO:0000313" key="4">
    <source>
        <dbReference type="Proteomes" id="UP000190962"/>
    </source>
</evidence>
<reference evidence="2 4" key="2">
    <citation type="submission" date="2016-11" db="EMBL/GenBank/DDBJ databases">
        <title>Mixed transmission modes and dynamic genome evolution in an obligate animal-bacterial symbiosis.</title>
        <authorList>
            <person name="Russell S.L."/>
            <person name="Corbett-Detig R.B."/>
            <person name="Cavanaugh C.M."/>
        </authorList>
    </citation>
    <scope>NUCLEOTIDE SEQUENCE [LARGE SCALE GENOMIC DNA]</scope>
    <source>
        <strain evidence="2">MA-KB16</strain>
    </source>
</reference>
<proteinExistence type="predicted"/>
<dbReference type="Proteomes" id="UP000190962">
    <property type="component" value="Unassembled WGS sequence"/>
</dbReference>
<dbReference type="PATRIC" id="fig|2340.3.peg.1350"/>
<dbReference type="OrthoDB" id="5117987at2"/>
<dbReference type="EMBL" id="MPNX01000011">
    <property type="protein sequence ID" value="OOY34741.1"/>
    <property type="molecule type" value="Genomic_DNA"/>
</dbReference>
<dbReference type="eggNOG" id="COG3795">
    <property type="taxonomic scope" value="Bacteria"/>
</dbReference>
<name>A0A0B0HA14_SOVGS</name>
<dbReference type="InterPro" id="IPR011008">
    <property type="entry name" value="Dimeric_a/b-barrel"/>
</dbReference>
<protein>
    <recommendedName>
        <fullName evidence="5">YCII-related domain-containing protein</fullName>
    </recommendedName>
</protein>
<organism evidence="1 3">
    <name type="scientific">Solemya velum gill symbiont</name>
    <dbReference type="NCBI Taxonomy" id="2340"/>
    <lineage>
        <taxon>Bacteria</taxon>
        <taxon>Pseudomonadati</taxon>
        <taxon>Pseudomonadota</taxon>
        <taxon>Gammaproteobacteria</taxon>
        <taxon>sulfur-oxidizing symbionts</taxon>
    </lineage>
</organism>
<accession>A0A0B0HA14</accession>
<dbReference type="STRING" id="2340.JV46_02590"/>
<dbReference type="AlphaFoldDB" id="A0A0B0HA14"/>
<evidence type="ECO:0000313" key="2">
    <source>
        <dbReference type="EMBL" id="OOY34741.1"/>
    </source>
</evidence>
<keyword evidence="3" id="KW-1185">Reference proteome</keyword>
<dbReference type="GeneID" id="86990771"/>
<reference evidence="1 3" key="1">
    <citation type="journal article" date="2014" name="BMC Genomics">
        <title>The genome of the intracellular bacterium of the coastal bivalve, Solemya velum: a blueprint for thriving in and out of symbiosis.</title>
        <authorList>
            <person name="Dmytrenko O."/>
            <person name="Russell S.L."/>
            <person name="Loo W.T."/>
            <person name="Fontanez K.M."/>
            <person name="Liao L."/>
            <person name="Roeselers G."/>
            <person name="Sharma R."/>
            <person name="Stewart F.J."/>
            <person name="Newton I.L."/>
            <person name="Woyke T."/>
            <person name="Wu D."/>
            <person name="Lang J.M."/>
            <person name="Eisen J.A."/>
            <person name="Cavanaugh C.M."/>
        </authorList>
    </citation>
    <scope>NUCLEOTIDE SEQUENCE [LARGE SCALE GENOMIC DNA]</scope>
    <source>
        <strain evidence="1 3">WH</strain>
    </source>
</reference>